<gene>
    <name evidence="2" type="ORF">HA336_00885</name>
</gene>
<feature type="transmembrane region" description="Helical" evidence="1">
    <location>
        <begin position="342"/>
        <end position="364"/>
    </location>
</feature>
<evidence type="ECO:0000256" key="1">
    <source>
        <dbReference type="SAM" id="Phobius"/>
    </source>
</evidence>
<dbReference type="Pfam" id="PF07690">
    <property type="entry name" value="MFS_1"/>
    <property type="match status" value="1"/>
</dbReference>
<dbReference type="GeneID" id="1477236"/>
<name>A0A832WQY9_9EURY</name>
<keyword evidence="1" id="KW-0812">Transmembrane</keyword>
<accession>A0A832WQY9</accession>
<dbReference type="Gene3D" id="1.20.1250.20">
    <property type="entry name" value="MFS general substrate transporter like domains"/>
    <property type="match status" value="2"/>
</dbReference>
<organism evidence="2 3">
    <name type="scientific">Methanopyrus kandleri</name>
    <dbReference type="NCBI Taxonomy" id="2320"/>
    <lineage>
        <taxon>Archaea</taxon>
        <taxon>Methanobacteriati</taxon>
        <taxon>Methanobacteriota</taxon>
        <taxon>Methanomada group</taxon>
        <taxon>Methanopyri</taxon>
        <taxon>Methanopyrales</taxon>
        <taxon>Methanopyraceae</taxon>
        <taxon>Methanopyrus</taxon>
    </lineage>
</organism>
<reference evidence="2" key="1">
    <citation type="journal article" date="2020" name="bioRxiv">
        <title>A rank-normalized archaeal taxonomy based on genome phylogeny resolves widespread incomplete and uneven classifications.</title>
        <authorList>
            <person name="Rinke C."/>
            <person name="Chuvochina M."/>
            <person name="Mussig A.J."/>
            <person name="Chaumeil P.-A."/>
            <person name="Waite D.W."/>
            <person name="Whitman W.B."/>
            <person name="Parks D.H."/>
            <person name="Hugenholtz P."/>
        </authorList>
    </citation>
    <scope>NUCLEOTIDE SEQUENCE</scope>
    <source>
        <strain evidence="2">UBA8853</strain>
    </source>
</reference>
<feature type="transmembrane region" description="Helical" evidence="1">
    <location>
        <begin position="157"/>
        <end position="180"/>
    </location>
</feature>
<comment type="caution">
    <text evidence="2">The sequence shown here is derived from an EMBL/GenBank/DDBJ whole genome shotgun (WGS) entry which is preliminary data.</text>
</comment>
<dbReference type="OMA" id="GFHRMMD"/>
<keyword evidence="1" id="KW-0472">Membrane</keyword>
<dbReference type="RefSeq" id="WP_011019503.1">
    <property type="nucleotide sequence ID" value="NZ_DUJS01000001.1"/>
</dbReference>
<dbReference type="Proteomes" id="UP000619545">
    <property type="component" value="Unassembled WGS sequence"/>
</dbReference>
<dbReference type="GO" id="GO:0022857">
    <property type="term" value="F:transmembrane transporter activity"/>
    <property type="evidence" value="ECO:0007669"/>
    <property type="project" value="InterPro"/>
</dbReference>
<dbReference type="AlphaFoldDB" id="A0A832WQY9"/>
<feature type="transmembrane region" description="Helical" evidence="1">
    <location>
        <begin position="201"/>
        <end position="219"/>
    </location>
</feature>
<feature type="transmembrane region" description="Helical" evidence="1">
    <location>
        <begin position="316"/>
        <end position="336"/>
    </location>
</feature>
<proteinExistence type="predicted"/>
<protein>
    <submittedName>
        <fullName evidence="2">MFS transporter</fullName>
    </submittedName>
</protein>
<dbReference type="InterPro" id="IPR036259">
    <property type="entry name" value="MFS_trans_sf"/>
</dbReference>
<keyword evidence="1" id="KW-1133">Transmembrane helix</keyword>
<evidence type="ECO:0000313" key="2">
    <source>
        <dbReference type="EMBL" id="HII69771.1"/>
    </source>
</evidence>
<dbReference type="PANTHER" id="PTHR23518:SF2">
    <property type="entry name" value="MAJOR FACILITATOR SUPERFAMILY TRANSPORTER"/>
    <property type="match status" value="1"/>
</dbReference>
<dbReference type="PANTHER" id="PTHR23518">
    <property type="entry name" value="C-METHYLTRANSFERASE"/>
    <property type="match status" value="1"/>
</dbReference>
<dbReference type="SUPFAM" id="SSF103473">
    <property type="entry name" value="MFS general substrate transporter"/>
    <property type="match status" value="1"/>
</dbReference>
<dbReference type="EMBL" id="DUJS01000001">
    <property type="protein sequence ID" value="HII69771.1"/>
    <property type="molecule type" value="Genomic_DNA"/>
</dbReference>
<feature type="transmembrane region" description="Helical" evidence="1">
    <location>
        <begin position="33"/>
        <end position="54"/>
    </location>
</feature>
<feature type="transmembrane region" description="Helical" evidence="1">
    <location>
        <begin position="225"/>
        <end position="245"/>
    </location>
</feature>
<dbReference type="CDD" id="cd17370">
    <property type="entry name" value="MFS_MJ1317_like"/>
    <property type="match status" value="1"/>
</dbReference>
<sequence>MPGRVPKDVWLLGAVSLLNDVSSEGIFALLPYYLTALGGGPALVGGTWGGMELVKSLLNVVSGRVFGRPGWAKPAVAAGYGFSACMKLLLALVRDPVTAGLVASLERVGKGIRTPPRDAILAGLAGSEPGLVFGVHRALDTSGAVLGALLAGVLLTYGVPAATAVLAFALVGFLSLVPLIPVEERLEEGSSEGEGRGRFPRALAIVGLYRLGAVGWMMYSLRVLGVQGPAAAAFAYAGFSTLHALTSVPAGRLSDRFGPGVALCLGYAMTAATALLAGSGLAVAAFMLYGLAYGVVDAVERAAVAELSGTAASYGAYHALVGVGSLVCGLVVGWLWESVSPWAAFGYSACLTGVAAALAPVLILRRGSGG</sequence>
<dbReference type="InterPro" id="IPR011701">
    <property type="entry name" value="MFS"/>
</dbReference>
<evidence type="ECO:0000313" key="3">
    <source>
        <dbReference type="Proteomes" id="UP000619545"/>
    </source>
</evidence>